<evidence type="ECO:0000313" key="2">
    <source>
        <dbReference type="EMBL" id="PZC74717.1"/>
    </source>
</evidence>
<dbReference type="EMBL" id="KZ150031">
    <property type="protein sequence ID" value="PZC74717.1"/>
    <property type="molecule type" value="Genomic_DNA"/>
</dbReference>
<keyword evidence="3" id="KW-1185">Reference proteome</keyword>
<accession>A0A2W1BN66</accession>
<dbReference type="AlphaFoldDB" id="A0A2W1BN66"/>
<proteinExistence type="predicted"/>
<organism evidence="2 3">
    <name type="scientific">Helicoverpa armigera</name>
    <name type="common">Cotton bollworm</name>
    <name type="synonym">Heliothis armigera</name>
    <dbReference type="NCBI Taxonomy" id="29058"/>
    <lineage>
        <taxon>Eukaryota</taxon>
        <taxon>Metazoa</taxon>
        <taxon>Ecdysozoa</taxon>
        <taxon>Arthropoda</taxon>
        <taxon>Hexapoda</taxon>
        <taxon>Insecta</taxon>
        <taxon>Pterygota</taxon>
        <taxon>Neoptera</taxon>
        <taxon>Endopterygota</taxon>
        <taxon>Lepidoptera</taxon>
        <taxon>Glossata</taxon>
        <taxon>Ditrysia</taxon>
        <taxon>Noctuoidea</taxon>
        <taxon>Noctuidae</taxon>
        <taxon>Heliothinae</taxon>
        <taxon>Helicoverpa</taxon>
    </lineage>
</organism>
<protein>
    <submittedName>
        <fullName evidence="2">Uncharacterized protein</fullName>
    </submittedName>
</protein>
<reference evidence="2 3" key="1">
    <citation type="journal article" date="2017" name="BMC Biol.">
        <title>Genomic innovations, transcriptional plasticity and gene loss underlying the evolution and divergence of two highly polyphagous and invasive Helicoverpa pest species.</title>
        <authorList>
            <person name="Pearce S.L."/>
            <person name="Clarke D.F."/>
            <person name="East P.D."/>
            <person name="Elfekih S."/>
            <person name="Gordon K.H."/>
            <person name="Jermiin L.S."/>
            <person name="McGaughran A."/>
            <person name="Oakeshott J.G."/>
            <person name="Papanikolaou A."/>
            <person name="Perera O.P."/>
            <person name="Rane R.V."/>
            <person name="Richards S."/>
            <person name="Tay W.T."/>
            <person name="Walsh T.K."/>
            <person name="Anderson A."/>
            <person name="Anderson C.J."/>
            <person name="Asgari S."/>
            <person name="Board P.G."/>
            <person name="Bretschneider A."/>
            <person name="Campbell P.M."/>
            <person name="Chertemps T."/>
            <person name="Christeller J.T."/>
            <person name="Coppin C.W."/>
            <person name="Downes S.J."/>
            <person name="Duan G."/>
            <person name="Farnsworth C.A."/>
            <person name="Good R.T."/>
            <person name="Han L.B."/>
            <person name="Han Y.C."/>
            <person name="Hatje K."/>
            <person name="Horne I."/>
            <person name="Huang Y.P."/>
            <person name="Hughes D.S."/>
            <person name="Jacquin-Joly E."/>
            <person name="James W."/>
            <person name="Jhangiani S."/>
            <person name="Kollmar M."/>
            <person name="Kuwar S.S."/>
            <person name="Li S."/>
            <person name="Liu N.Y."/>
            <person name="Maibeche M.T."/>
            <person name="Miller J.R."/>
            <person name="Montagne N."/>
            <person name="Perry T."/>
            <person name="Qu J."/>
            <person name="Song S.V."/>
            <person name="Sutton G.G."/>
            <person name="Vogel H."/>
            <person name="Walenz B.P."/>
            <person name="Xu W."/>
            <person name="Zhang H.J."/>
            <person name="Zou Z."/>
            <person name="Batterham P."/>
            <person name="Edwards O.R."/>
            <person name="Feyereisen R."/>
            <person name="Gibbs R.A."/>
            <person name="Heckel D.G."/>
            <person name="McGrath A."/>
            <person name="Robin C."/>
            <person name="Scherer S.E."/>
            <person name="Worley K.C."/>
            <person name="Wu Y.D."/>
        </authorList>
    </citation>
    <scope>NUCLEOTIDE SEQUENCE [LARGE SCALE GENOMIC DNA]</scope>
    <source>
        <strain evidence="2">Harm_GR_Male_#8</strain>
        <tissue evidence="2">Whole organism</tissue>
    </source>
</reference>
<dbReference type="Proteomes" id="UP000249218">
    <property type="component" value="Unassembled WGS sequence"/>
</dbReference>
<feature type="region of interest" description="Disordered" evidence="1">
    <location>
        <begin position="45"/>
        <end position="70"/>
    </location>
</feature>
<sequence>MQQTALVCRINATSLSLKIYVGCTVERLPAMPSALTMEAGVRERKYRDRNKQKSTIIGALPPDGTSNLDE</sequence>
<evidence type="ECO:0000313" key="3">
    <source>
        <dbReference type="Proteomes" id="UP000249218"/>
    </source>
</evidence>
<gene>
    <name evidence="2" type="primary">HaOG207294</name>
    <name evidence="2" type="ORF">B5X24_HaOG207294</name>
</gene>
<evidence type="ECO:0000256" key="1">
    <source>
        <dbReference type="SAM" id="MobiDB-lite"/>
    </source>
</evidence>
<name>A0A2W1BN66_HELAM</name>